<feature type="transmembrane region" description="Helical" evidence="7">
    <location>
        <begin position="643"/>
        <end position="660"/>
    </location>
</feature>
<comment type="caution">
    <text evidence="12">The sequence shown here is derived from an EMBL/GenBank/DDBJ whole genome shotgun (WGS) entry which is preliminary data.</text>
</comment>
<dbReference type="InterPro" id="IPR032880">
    <property type="entry name" value="CSC1/OSCA1-like_N"/>
</dbReference>
<evidence type="ECO:0000259" key="8">
    <source>
        <dbReference type="Pfam" id="PF02714"/>
    </source>
</evidence>
<dbReference type="PANTHER" id="PTHR13018">
    <property type="entry name" value="PROBABLE MEMBRANE PROTEIN DUF221-RELATED"/>
    <property type="match status" value="1"/>
</dbReference>
<dbReference type="Proteomes" id="UP001473302">
    <property type="component" value="Unassembled WGS sequence"/>
</dbReference>
<evidence type="ECO:0008006" key="14">
    <source>
        <dbReference type="Google" id="ProtNLM"/>
    </source>
</evidence>
<evidence type="ECO:0000256" key="6">
    <source>
        <dbReference type="ARBA" id="ARBA00023136"/>
    </source>
</evidence>
<feature type="transmembrane region" description="Helical" evidence="7">
    <location>
        <begin position="431"/>
        <end position="458"/>
    </location>
</feature>
<feature type="transmembrane region" description="Helical" evidence="7">
    <location>
        <begin position="385"/>
        <end position="411"/>
    </location>
</feature>
<feature type="transmembrane region" description="Helical" evidence="7">
    <location>
        <begin position="20"/>
        <end position="39"/>
    </location>
</feature>
<evidence type="ECO:0000256" key="7">
    <source>
        <dbReference type="SAM" id="Phobius"/>
    </source>
</evidence>
<dbReference type="Pfam" id="PF12621">
    <property type="entry name" value="PHM7_ext"/>
    <property type="match status" value="1"/>
</dbReference>
<dbReference type="EMBL" id="BAABUK010000013">
    <property type="protein sequence ID" value="GAA5812499.1"/>
    <property type="molecule type" value="Genomic_DNA"/>
</dbReference>
<evidence type="ECO:0000256" key="2">
    <source>
        <dbReference type="ARBA" id="ARBA00007779"/>
    </source>
</evidence>
<feature type="transmembrane region" description="Helical" evidence="7">
    <location>
        <begin position="572"/>
        <end position="591"/>
    </location>
</feature>
<sequence>MSDTKDDQFGADNSTSTFTSALWFNAVLAIGFFGAFTVLRTTRPQTYAPRTYAVPKEKRPPPIPKGFGRWILAIFKISDDDLIKTMGLDRFMVLKFLRMGIITFSIYSVVAIPILFPINTIGQGSLPGLTYLTMGNVIDDNRTWAHCLLAVILSGLVWYYTFRETRIYIKLRRKFLLSPDYADSVAARTIYVPSIPADVNNAETLERIFSKFPGGVRRVWLNRRLEDLPELVEERQKAALSLETTITKAILATYKHNMKMSGSNRIDEEGLTESDIPETIRPKHRDSSIPLPCFGRKVDSINFYHDKIKELNESVTEKQNESHNFAQVNSAFIEFNEQAAAHMAAQSLMHKESMQMAPRYIQIAPSDIIWENMNIKSYERMIRRFVSISCTTVIIIFWAVPVVFVQAVANINELAKVLPFLSVINELDPTIVGIIQGILPAVALAILISLVPVIFTLFSTKEGIPQKSFVQLSVLHKFFFFQLIDVVLVSTLSGGALAMVEQLQTIATNPFGIINTLSENLPKASTFFITFVMLQSTNSSGQAMLQLVPYLLSYVFPMFATTPRDIYTQKKTCPNINLGTLIPAQTVIFVLGLEYGVIAPLILPFVCLFFMLQYFVYLYQFLYVYEIPFETAGRAFPRAIRHIYIGLFISQLTLIGLFGIRTGARGQMGVIIATLVCTAFALYYYDRAFKPLFKYLPISVFDDPEIINAKKTDAITPDIVTSEDDVSTNGEKHVAKTSSISDVSSYDASFLRSAPALNKRHTHSSANSPTSFDAYDARRQLLARLEEERGKDTEEIKKDSERIVATAKSLYAAESYMHPSTYAPRPTIWIPEDDLGITQKETKELQSLDIDCSSRGAAVVRNNKGKGIVTIDEESLINDYQGIPGSGPSAANESNVNNYVRVIVDSYNFADAITMF</sequence>
<feature type="transmembrane region" description="Helical" evidence="7">
    <location>
        <begin position="666"/>
        <end position="685"/>
    </location>
</feature>
<feature type="transmembrane region" description="Helical" evidence="7">
    <location>
        <begin position="96"/>
        <end position="116"/>
    </location>
</feature>
<name>A0ABP9Z052_9FUNG</name>
<evidence type="ECO:0000259" key="10">
    <source>
        <dbReference type="Pfam" id="PF13967"/>
    </source>
</evidence>
<evidence type="ECO:0000313" key="13">
    <source>
        <dbReference type="Proteomes" id="UP001473302"/>
    </source>
</evidence>
<keyword evidence="3" id="KW-0813">Transport</keyword>
<dbReference type="InterPro" id="IPR027815">
    <property type="entry name" value="CSC1/OSCA1-like_cyt"/>
</dbReference>
<evidence type="ECO:0000256" key="3">
    <source>
        <dbReference type="ARBA" id="ARBA00022448"/>
    </source>
</evidence>
<accession>A0ABP9Z052</accession>
<feature type="domain" description="CSC1/OSCA1-like N-terminal transmembrane" evidence="10">
    <location>
        <begin position="18"/>
        <end position="164"/>
    </location>
</feature>
<dbReference type="Pfam" id="PF02714">
    <property type="entry name" value="RSN1_7TM"/>
    <property type="match status" value="1"/>
</dbReference>
<keyword evidence="5 7" id="KW-1133">Transmembrane helix</keyword>
<dbReference type="InterPro" id="IPR022257">
    <property type="entry name" value="PHM7_ext"/>
</dbReference>
<keyword evidence="6 7" id="KW-0472">Membrane</keyword>
<evidence type="ECO:0000256" key="5">
    <source>
        <dbReference type="ARBA" id="ARBA00022989"/>
    </source>
</evidence>
<dbReference type="PANTHER" id="PTHR13018:SF139">
    <property type="entry name" value="PHOSPHATE METABOLISM PROTEIN 7"/>
    <property type="match status" value="1"/>
</dbReference>
<dbReference type="InterPro" id="IPR003864">
    <property type="entry name" value="CSC1/OSCA1-like_7TM"/>
</dbReference>
<organism evidence="12 13">
    <name type="scientific">Mucor flavus</name>
    <dbReference type="NCBI Taxonomy" id="439312"/>
    <lineage>
        <taxon>Eukaryota</taxon>
        <taxon>Fungi</taxon>
        <taxon>Fungi incertae sedis</taxon>
        <taxon>Mucoromycota</taxon>
        <taxon>Mucoromycotina</taxon>
        <taxon>Mucoromycetes</taxon>
        <taxon>Mucorales</taxon>
        <taxon>Mucorineae</taxon>
        <taxon>Mucoraceae</taxon>
        <taxon>Mucor</taxon>
    </lineage>
</organism>
<feature type="domain" description="CSC1/OSCA1-like cytosolic" evidence="11">
    <location>
        <begin position="187"/>
        <end position="372"/>
    </location>
</feature>
<dbReference type="Pfam" id="PF14703">
    <property type="entry name" value="PHM7_cyt"/>
    <property type="match status" value="1"/>
</dbReference>
<comment type="similarity">
    <text evidence="2">Belongs to the CSC1 (TC 1.A.17) family.</text>
</comment>
<feature type="transmembrane region" description="Helical" evidence="7">
    <location>
        <begin position="597"/>
        <end position="622"/>
    </location>
</feature>
<evidence type="ECO:0000256" key="4">
    <source>
        <dbReference type="ARBA" id="ARBA00022692"/>
    </source>
</evidence>
<proteinExistence type="inferred from homology"/>
<feature type="transmembrane region" description="Helical" evidence="7">
    <location>
        <begin position="543"/>
        <end position="560"/>
    </location>
</feature>
<evidence type="ECO:0000256" key="1">
    <source>
        <dbReference type="ARBA" id="ARBA00004141"/>
    </source>
</evidence>
<dbReference type="Pfam" id="PF13967">
    <property type="entry name" value="RSN1_TM"/>
    <property type="match status" value="1"/>
</dbReference>
<evidence type="ECO:0000313" key="12">
    <source>
        <dbReference type="EMBL" id="GAA5812499.1"/>
    </source>
</evidence>
<dbReference type="InterPro" id="IPR045122">
    <property type="entry name" value="Csc1-like"/>
</dbReference>
<protein>
    <recommendedName>
        <fullName evidence="14">DUF221-domain-containing protein</fullName>
    </recommendedName>
</protein>
<feature type="domain" description="CSC1/OSCA1-like 7TM region" evidence="8">
    <location>
        <begin position="383"/>
        <end position="658"/>
    </location>
</feature>
<keyword evidence="13" id="KW-1185">Reference proteome</keyword>
<feature type="domain" description="10TM putative phosphate transporter extracellular tail" evidence="9">
    <location>
        <begin position="805"/>
        <end position="866"/>
    </location>
</feature>
<gene>
    <name evidence="12" type="ORF">MFLAVUS_005955</name>
</gene>
<feature type="transmembrane region" description="Helical" evidence="7">
    <location>
        <begin position="478"/>
        <end position="500"/>
    </location>
</feature>
<keyword evidence="4 7" id="KW-0812">Transmembrane</keyword>
<comment type="subcellular location">
    <subcellularLocation>
        <location evidence="1">Membrane</location>
        <topology evidence="1">Multi-pass membrane protein</topology>
    </subcellularLocation>
</comment>
<feature type="transmembrane region" description="Helical" evidence="7">
    <location>
        <begin position="143"/>
        <end position="162"/>
    </location>
</feature>
<evidence type="ECO:0000259" key="9">
    <source>
        <dbReference type="Pfam" id="PF12621"/>
    </source>
</evidence>
<evidence type="ECO:0000259" key="11">
    <source>
        <dbReference type="Pfam" id="PF14703"/>
    </source>
</evidence>
<reference evidence="12 13" key="1">
    <citation type="submission" date="2024-04" db="EMBL/GenBank/DDBJ databases">
        <title>genome sequences of Mucor flavus KT1a and Helicostylum pulchrum KT1b strains isolated from the surface of a dry-aged beef.</title>
        <authorList>
            <person name="Toyotome T."/>
            <person name="Hosono M."/>
            <person name="Torimaru M."/>
            <person name="Fukuda K."/>
            <person name="Mikami N."/>
        </authorList>
    </citation>
    <scope>NUCLEOTIDE SEQUENCE [LARGE SCALE GENOMIC DNA]</scope>
    <source>
        <strain evidence="12 13">KT1a</strain>
    </source>
</reference>